<name>A0ABP7X5X7_9ACTN</name>
<sequence>MSDGAAHHMASMGVIMDDRPGNVTTMICMQIYARVFSHLARINDRPNKAIARAADCTEAYISMIRKGERLPTLETTRALDLSINGHGCLFEVRRLIEQLQEEITTSGRNVKSRPTASGKEQGPVKRRDLLQDGVKVTAGATVAPVLAALTQAWQISEPKLPGASVSQAMIDDWEDAALFYGQRARQEPPAAILEVLAVEFSSIAPHLAREQPEEVRKGLTHAAARHAMLIGGKLLDLGDRRESRRWWFKTRALSDESGDDMLASWVRSREALYRIGDRSDDLSAVLAVAQEARRLAGDRPSAPLASALGAEAMILARMGRIDGAIIALRQAETAFERMPSSSVLDRNWAQREEGLWFDKSLIYTLAGDVKRATEAQDTLISGQGFEDKLSSTSARLHRAAVEARSDPKTGMEEAMRIIDDIPPQQRRTRYLTAARMVLEVAPEKAWALPVAKELRELTAGA</sequence>
<evidence type="ECO:0000313" key="3">
    <source>
        <dbReference type="Proteomes" id="UP001500683"/>
    </source>
</evidence>
<keyword evidence="3" id="KW-1185">Reference proteome</keyword>
<evidence type="ECO:0008006" key="4">
    <source>
        <dbReference type="Google" id="ProtNLM"/>
    </source>
</evidence>
<feature type="region of interest" description="Disordered" evidence="1">
    <location>
        <begin position="105"/>
        <end position="126"/>
    </location>
</feature>
<dbReference type="Proteomes" id="UP001500683">
    <property type="component" value="Unassembled WGS sequence"/>
</dbReference>
<reference evidence="3" key="1">
    <citation type="journal article" date="2019" name="Int. J. Syst. Evol. Microbiol.">
        <title>The Global Catalogue of Microorganisms (GCM) 10K type strain sequencing project: providing services to taxonomists for standard genome sequencing and annotation.</title>
        <authorList>
            <consortium name="The Broad Institute Genomics Platform"/>
            <consortium name="The Broad Institute Genome Sequencing Center for Infectious Disease"/>
            <person name="Wu L."/>
            <person name="Ma J."/>
        </authorList>
    </citation>
    <scope>NUCLEOTIDE SEQUENCE [LARGE SCALE GENOMIC DNA]</scope>
    <source>
        <strain evidence="3">JCM 16702</strain>
    </source>
</reference>
<feature type="compositionally biased region" description="Polar residues" evidence="1">
    <location>
        <begin position="105"/>
        <end position="115"/>
    </location>
</feature>
<evidence type="ECO:0000256" key="1">
    <source>
        <dbReference type="SAM" id="MobiDB-lite"/>
    </source>
</evidence>
<proteinExistence type="predicted"/>
<comment type="caution">
    <text evidence="2">The sequence shown here is derived from an EMBL/GenBank/DDBJ whole genome shotgun (WGS) entry which is preliminary data.</text>
</comment>
<gene>
    <name evidence="2" type="ORF">GCM10022214_85380</name>
</gene>
<evidence type="ECO:0000313" key="2">
    <source>
        <dbReference type="EMBL" id="GAA4105325.1"/>
    </source>
</evidence>
<organism evidence="2 3">
    <name type="scientific">Actinomadura miaoliensis</name>
    <dbReference type="NCBI Taxonomy" id="430685"/>
    <lineage>
        <taxon>Bacteria</taxon>
        <taxon>Bacillati</taxon>
        <taxon>Actinomycetota</taxon>
        <taxon>Actinomycetes</taxon>
        <taxon>Streptosporangiales</taxon>
        <taxon>Thermomonosporaceae</taxon>
        <taxon>Actinomadura</taxon>
    </lineage>
</organism>
<protein>
    <recommendedName>
        <fullName evidence="4">XRE family transcriptional regulator</fullName>
    </recommendedName>
</protein>
<dbReference type="EMBL" id="BAAAZG010000081">
    <property type="protein sequence ID" value="GAA4105325.1"/>
    <property type="molecule type" value="Genomic_DNA"/>
</dbReference>
<accession>A0ABP7X5X7</accession>